<comment type="caution">
    <text evidence="1">The sequence shown here is derived from an EMBL/GenBank/DDBJ whole genome shotgun (WGS) entry which is preliminary data.</text>
</comment>
<accession>A0ABQ4WNL4</accession>
<protein>
    <recommendedName>
        <fullName evidence="3">Reverse transcriptase domain-containing protein</fullName>
    </recommendedName>
</protein>
<dbReference type="PANTHER" id="PTHR48462">
    <property type="entry name" value="PROTEIN, PUTATIVE-RELATED"/>
    <property type="match status" value="1"/>
</dbReference>
<keyword evidence="2" id="KW-1185">Reference proteome</keyword>
<gene>
    <name evidence="1" type="ORF">Tco_0627831</name>
</gene>
<reference evidence="1" key="2">
    <citation type="submission" date="2022-01" db="EMBL/GenBank/DDBJ databases">
        <authorList>
            <person name="Yamashiro T."/>
            <person name="Shiraishi A."/>
            <person name="Satake H."/>
            <person name="Nakayama K."/>
        </authorList>
    </citation>
    <scope>NUCLEOTIDE SEQUENCE</scope>
</reference>
<dbReference type="CDD" id="cd20805">
    <property type="entry name" value="C1_DGK_rpt2"/>
    <property type="match status" value="1"/>
</dbReference>
<evidence type="ECO:0000313" key="1">
    <source>
        <dbReference type="EMBL" id="GJS54469.1"/>
    </source>
</evidence>
<sequence>MNIYPPKGFIITGFFYEGLGQRMSPVEYRTILKYRLMIPLFPVDAICPVCRKVCLDSFGEHAVHCKELSGFKYRHDMVRDVLFDICKRVGISARKEPPVNFLTHPSDGRSTLRPADVLAALKAASCKVIKHEKTCFENQHVFIPFAFDTFGFLAPEAVKLLNRVQRVMNSNVMTPKSTNVVFHRIRFAIQKGLTAQLVARLPSTTM</sequence>
<organism evidence="1 2">
    <name type="scientific">Tanacetum coccineum</name>
    <dbReference type="NCBI Taxonomy" id="301880"/>
    <lineage>
        <taxon>Eukaryota</taxon>
        <taxon>Viridiplantae</taxon>
        <taxon>Streptophyta</taxon>
        <taxon>Embryophyta</taxon>
        <taxon>Tracheophyta</taxon>
        <taxon>Spermatophyta</taxon>
        <taxon>Magnoliopsida</taxon>
        <taxon>eudicotyledons</taxon>
        <taxon>Gunneridae</taxon>
        <taxon>Pentapetalae</taxon>
        <taxon>asterids</taxon>
        <taxon>campanulids</taxon>
        <taxon>Asterales</taxon>
        <taxon>Asteraceae</taxon>
        <taxon>Asteroideae</taxon>
        <taxon>Anthemideae</taxon>
        <taxon>Anthemidinae</taxon>
        <taxon>Tanacetum</taxon>
    </lineage>
</organism>
<reference evidence="1" key="1">
    <citation type="journal article" date="2022" name="Int. J. Mol. Sci.">
        <title>Draft Genome of Tanacetum Coccineum: Genomic Comparison of Closely Related Tanacetum-Family Plants.</title>
        <authorList>
            <person name="Yamashiro T."/>
            <person name="Shiraishi A."/>
            <person name="Nakayama K."/>
            <person name="Satake H."/>
        </authorList>
    </citation>
    <scope>NUCLEOTIDE SEQUENCE</scope>
</reference>
<evidence type="ECO:0000313" key="2">
    <source>
        <dbReference type="Proteomes" id="UP001151760"/>
    </source>
</evidence>
<proteinExistence type="predicted"/>
<name>A0ABQ4WNL4_9ASTR</name>
<evidence type="ECO:0008006" key="3">
    <source>
        <dbReference type="Google" id="ProtNLM"/>
    </source>
</evidence>
<dbReference type="EMBL" id="BQNB010008799">
    <property type="protein sequence ID" value="GJS54469.1"/>
    <property type="molecule type" value="Genomic_DNA"/>
</dbReference>
<dbReference type="Proteomes" id="UP001151760">
    <property type="component" value="Unassembled WGS sequence"/>
</dbReference>
<dbReference type="PANTHER" id="PTHR48462:SF1">
    <property type="entry name" value="PROTEIN, PUTATIVE-RELATED"/>
    <property type="match status" value="1"/>
</dbReference>